<feature type="disulfide bond" evidence="10">
    <location>
        <begin position="539"/>
        <end position="566"/>
    </location>
</feature>
<dbReference type="PANTHER" id="PTHR15036">
    <property type="entry name" value="PIKACHURIN-LIKE PROTEIN"/>
    <property type="match status" value="1"/>
</dbReference>
<evidence type="ECO:0000259" key="14">
    <source>
        <dbReference type="PROSITE" id="PS50026"/>
    </source>
</evidence>
<dbReference type="GO" id="GO:0016020">
    <property type="term" value="C:membrane"/>
    <property type="evidence" value="ECO:0007669"/>
    <property type="project" value="UniProtKB-SubCell"/>
</dbReference>
<evidence type="ECO:0000256" key="3">
    <source>
        <dbReference type="ARBA" id="ARBA00022536"/>
    </source>
</evidence>
<dbReference type="SUPFAM" id="SSF49785">
    <property type="entry name" value="Galactose-binding domain-like"/>
    <property type="match status" value="1"/>
</dbReference>
<evidence type="ECO:0000256" key="2">
    <source>
        <dbReference type="ARBA" id="ARBA00010241"/>
    </source>
</evidence>
<comment type="subcellular location">
    <subcellularLocation>
        <location evidence="1">Membrane</location>
        <topology evidence="1">Single-pass type I membrane protein</topology>
    </subcellularLocation>
</comment>
<dbReference type="SUPFAM" id="SSF49899">
    <property type="entry name" value="Concanavalin A-like lectins/glucanases"/>
    <property type="match status" value="4"/>
</dbReference>
<evidence type="ECO:0000256" key="8">
    <source>
        <dbReference type="ARBA" id="ARBA00023157"/>
    </source>
</evidence>
<accession>A0A2H5BFD2</accession>
<name>A0A2H5BFD2_PLADU</name>
<dbReference type="FunFam" id="2.60.120.260:FF:000016">
    <property type="entry name" value="Contactin-associated protein-like 4 isoform 1"/>
    <property type="match status" value="1"/>
</dbReference>
<dbReference type="Gene3D" id="2.60.120.1000">
    <property type="match status" value="1"/>
</dbReference>
<proteinExistence type="evidence at transcript level"/>
<protein>
    <submittedName>
        <fullName evidence="15">Neurexin IV</fullName>
    </submittedName>
</protein>
<dbReference type="InterPro" id="IPR000742">
    <property type="entry name" value="EGF"/>
</dbReference>
<evidence type="ECO:0000256" key="9">
    <source>
        <dbReference type="PROSITE-ProRule" id="PRU00076"/>
    </source>
</evidence>
<dbReference type="EMBL" id="MG197689">
    <property type="protein sequence ID" value="AUG84439.1"/>
    <property type="molecule type" value="mRNA"/>
</dbReference>
<dbReference type="PROSITE" id="PS50026">
    <property type="entry name" value="EGF_3"/>
    <property type="match status" value="2"/>
</dbReference>
<evidence type="ECO:0000256" key="4">
    <source>
        <dbReference type="ARBA" id="ARBA00022692"/>
    </source>
</evidence>
<evidence type="ECO:0000259" key="13">
    <source>
        <dbReference type="PROSITE" id="PS50025"/>
    </source>
</evidence>
<evidence type="ECO:0000256" key="11">
    <source>
        <dbReference type="SAM" id="Phobius"/>
    </source>
</evidence>
<feature type="domain" description="Laminin G" evidence="13">
    <location>
        <begin position="826"/>
        <end position="995"/>
    </location>
</feature>
<dbReference type="Pfam" id="PF02210">
    <property type="entry name" value="Laminin_G_2"/>
    <property type="match status" value="4"/>
</dbReference>
<feature type="domain" description="Laminin G" evidence="13">
    <location>
        <begin position="200"/>
        <end position="385"/>
    </location>
</feature>
<dbReference type="SMART" id="SM00282">
    <property type="entry name" value="LamG"/>
    <property type="match status" value="4"/>
</dbReference>
<organism evidence="15">
    <name type="scientific">Platynereis dumerilii</name>
    <name type="common">Dumeril's clam worm</name>
    <dbReference type="NCBI Taxonomy" id="6359"/>
    <lineage>
        <taxon>Eukaryota</taxon>
        <taxon>Metazoa</taxon>
        <taxon>Spiralia</taxon>
        <taxon>Lophotrochozoa</taxon>
        <taxon>Annelida</taxon>
        <taxon>Polychaeta</taxon>
        <taxon>Errantia</taxon>
        <taxon>Phyllodocida</taxon>
        <taxon>Nereididae</taxon>
        <taxon>Platynereis</taxon>
    </lineage>
</organism>
<feature type="transmembrane region" description="Helical" evidence="11">
    <location>
        <begin position="21"/>
        <end position="38"/>
    </location>
</feature>
<evidence type="ECO:0000256" key="7">
    <source>
        <dbReference type="ARBA" id="ARBA00023136"/>
    </source>
</evidence>
<evidence type="ECO:0000256" key="10">
    <source>
        <dbReference type="PROSITE-ProRule" id="PRU00122"/>
    </source>
</evidence>
<keyword evidence="8 10" id="KW-1015">Disulfide bond</keyword>
<dbReference type="InterPro" id="IPR013320">
    <property type="entry name" value="ConA-like_dom_sf"/>
</dbReference>
<dbReference type="CDD" id="cd00054">
    <property type="entry name" value="EGF_CA"/>
    <property type="match status" value="1"/>
</dbReference>
<dbReference type="SMART" id="SM00181">
    <property type="entry name" value="EGF"/>
    <property type="match status" value="2"/>
</dbReference>
<feature type="transmembrane region" description="Helical" evidence="11">
    <location>
        <begin position="1273"/>
        <end position="1297"/>
    </location>
</feature>
<dbReference type="Gene3D" id="2.60.120.200">
    <property type="match status" value="4"/>
</dbReference>
<dbReference type="InterPro" id="IPR000421">
    <property type="entry name" value="FA58C"/>
</dbReference>
<reference evidence="15" key="1">
    <citation type="journal article" date="2017" name="BMC Dev. Biol.">
        <title>The asymmetric cell division machinery in the spiral-cleaving egg and embryo of the marine annelid Platynereis dumerilii.</title>
        <authorList>
            <person name="Nakama A.B."/>
            <person name="Chou H.C."/>
            <person name="Schneider S.Q."/>
        </authorList>
    </citation>
    <scope>NUCLEOTIDE SEQUENCE</scope>
</reference>
<dbReference type="CDD" id="cd00053">
    <property type="entry name" value="EGF"/>
    <property type="match status" value="1"/>
</dbReference>
<comment type="caution">
    <text evidence="9">Lacks conserved residue(s) required for the propagation of feature annotation.</text>
</comment>
<feature type="domain" description="EGF-like" evidence="14">
    <location>
        <begin position="568"/>
        <end position="605"/>
    </location>
</feature>
<keyword evidence="4 11" id="KW-0812">Transmembrane</keyword>
<keyword evidence="3 9" id="KW-0245">EGF-like domain</keyword>
<keyword evidence="7 11" id="KW-0472">Membrane</keyword>
<evidence type="ECO:0000256" key="5">
    <source>
        <dbReference type="ARBA" id="ARBA00022729"/>
    </source>
</evidence>
<evidence type="ECO:0000256" key="1">
    <source>
        <dbReference type="ARBA" id="ARBA00004479"/>
    </source>
</evidence>
<sequence length="1340" mass="150815">MVHQTCCRPKQTNRAGKMGRNKFRILWILSISVIYSHAQIDMTNPCRFPVAVGIEKEYIPASSIWGTSQTNIARGPQYARLHGYKGGGAWTAGIPNNNQRLGVDLGYRHVVTGVATQGRRGSYEFVTEYYLEFSSDNRTWSVYTNEYGTPFMFEGNTDDDGVARNNLDYPIVARYIRFNPQRWHMFISMRVEVYGCRFDGESATFDGTSRISYDVSGSNEYMQTRSDQLKLRFRTSSANGLLFFADSNQGDYAILEMLRGRLYFHIDLGTTAMASGDTTLKAGSLLDDNQWHDVEINRNGREVHFTVDRLTVTNITNGDFYQLDIDRQIHLGGINSYLQPGKRLYTREGFTGCMENVWFNHMNIIRDARMQQPRFTSFNIMNGECQLRQVIPFTFPTTDAHLEVATASSNRLRVSFDFRSYNRDAMLFYSSLSPDGYVSIKVDANGYLEYSVKASNQPEVTSILTNLDPLSEVDVFTDGLWHSLHVDIDSGGNDRVGKINITIDGRVDHSNRQLTFTTGNTYFIGGGQEDTGQIGFLGCMRLLEINGEPMDIIPAEFNEGVINGTCSVQDRCDPNPCEHGGVCSQDYMTFSCDCTGTGYEGAVCHRSEYLVSCEEARLLNPLIPTKELMIDIDDSGPLDPIPVTCEFQHDIGLSITRVHHANEEPTLVKGYQEPGSYVRPIAYPAYREQFDELIMRAMTCEQRIKWECMNARLLSDAGGSDPNKPSWGWWVGRTNLNMRYWGGSSPGSGKCACALKNECRENNPFCNCDAGLVADDISDDGFITQKEHLPVMELRFGDTGTFAETNKWGKHTLGPLRCTGDNLFDNVVTFRKTDATIEFESFDAATSGDIRLQFKTTAENGIILQNTGKYNFIELKLVFGNTLHFRFDVGNGIQTLEKVTSYPLNDNMWHTVHIERNRRQAILQIDLQADVVLNEPVDQGFRTLELSSPLVIGAAVDYKDGFVGCIRSLMVNGKILDLRGKVERGEVTYGVSAGCHAQCDSNPCLNNGICIEWYSHYQCDCAYTPFRGWICGREVGVNLQPEEMIRYEFDEGSGNIATDEETIIIGFSTQLKRGILLQITNGNYQSQEYISVEMNNNGGVKTRIDVGWEIGPQEVNNDVDNVDLANGQQHVVTVKRFNRGRSISLAIDDYPVEILDFPNLDPSTDTKLDNPKYIYFGRNETTPAGQGFKGCLYRAQFDNLFPLRRVFQDPRPSYITFQPSTFNESIREDMCGFEEVTHAPEPAEYRPTPTPDPNATVPTYIGREEGLDQGEQALLGGILAVVLLLLIGLALLVGRFFTRHKGEYRTYEAKDAQYYDNADFALAEGNTNQPGVQQKKEWFI</sequence>
<dbReference type="PROSITE" id="PS50022">
    <property type="entry name" value="FA58C_3"/>
    <property type="match status" value="1"/>
</dbReference>
<dbReference type="PROSITE" id="PS01286">
    <property type="entry name" value="FA58C_2"/>
    <property type="match status" value="1"/>
</dbReference>
<dbReference type="PROSITE" id="PS50025">
    <property type="entry name" value="LAM_G_DOMAIN"/>
    <property type="match status" value="4"/>
</dbReference>
<dbReference type="PANTHER" id="PTHR15036:SF49">
    <property type="entry name" value="AXOTACTIN"/>
    <property type="match status" value="1"/>
</dbReference>
<dbReference type="InterPro" id="IPR001791">
    <property type="entry name" value="Laminin_G"/>
</dbReference>
<keyword evidence="6 11" id="KW-1133">Transmembrane helix</keyword>
<evidence type="ECO:0000259" key="12">
    <source>
        <dbReference type="PROSITE" id="PS50022"/>
    </source>
</evidence>
<dbReference type="Gene3D" id="2.10.25.10">
    <property type="entry name" value="Laminin"/>
    <property type="match status" value="2"/>
</dbReference>
<feature type="domain" description="F5/8 type C" evidence="12">
    <location>
        <begin position="46"/>
        <end position="196"/>
    </location>
</feature>
<feature type="domain" description="EGF-like" evidence="14">
    <location>
        <begin position="996"/>
        <end position="1032"/>
    </location>
</feature>
<feature type="domain" description="Laminin G" evidence="13">
    <location>
        <begin position="389"/>
        <end position="566"/>
    </location>
</feature>
<dbReference type="Pfam" id="PF00754">
    <property type="entry name" value="F5_F8_type_C"/>
    <property type="match status" value="1"/>
</dbReference>
<dbReference type="InterPro" id="IPR008979">
    <property type="entry name" value="Galactose-bd-like_sf"/>
</dbReference>
<comment type="similarity">
    <text evidence="2">Belongs to the neurexin family.</text>
</comment>
<dbReference type="CDD" id="cd00057">
    <property type="entry name" value="FA58C"/>
    <property type="match status" value="1"/>
</dbReference>
<dbReference type="InterPro" id="IPR050372">
    <property type="entry name" value="Neurexin-related_CASP"/>
</dbReference>
<dbReference type="CDD" id="cd00110">
    <property type="entry name" value="LamG"/>
    <property type="match status" value="4"/>
</dbReference>
<evidence type="ECO:0000313" key="15">
    <source>
        <dbReference type="EMBL" id="AUG84439.1"/>
    </source>
</evidence>
<dbReference type="Pfam" id="PF00008">
    <property type="entry name" value="EGF"/>
    <property type="match status" value="1"/>
</dbReference>
<feature type="domain" description="Laminin G" evidence="13">
    <location>
        <begin position="1034"/>
        <end position="1231"/>
    </location>
</feature>
<evidence type="ECO:0000256" key="6">
    <source>
        <dbReference type="ARBA" id="ARBA00022989"/>
    </source>
</evidence>
<keyword evidence="5" id="KW-0732">Signal</keyword>
<dbReference type="Gene3D" id="2.60.120.260">
    <property type="entry name" value="Galactose-binding domain-like"/>
    <property type="match status" value="1"/>
</dbReference>
<dbReference type="SMART" id="SM00231">
    <property type="entry name" value="FA58C"/>
    <property type="match status" value="1"/>
</dbReference>